<dbReference type="GO" id="GO:0046854">
    <property type="term" value="P:phosphatidylinositol phosphate biosynthetic process"/>
    <property type="evidence" value="ECO:0007669"/>
    <property type="project" value="TreeGrafter"/>
</dbReference>
<dbReference type="Proteomes" id="UP000694701">
    <property type="component" value="Unplaced"/>
</dbReference>
<evidence type="ECO:0000256" key="1">
    <source>
        <dbReference type="ARBA" id="ARBA00004236"/>
    </source>
</evidence>
<reference evidence="8" key="1">
    <citation type="submission" date="2025-08" db="UniProtKB">
        <authorList>
            <consortium name="Ensembl"/>
        </authorList>
    </citation>
    <scope>IDENTIFICATION</scope>
</reference>
<feature type="region of interest" description="Disordered" evidence="7">
    <location>
        <begin position="169"/>
        <end position="189"/>
    </location>
</feature>
<dbReference type="PANTHER" id="PTHR31220">
    <property type="entry name" value="HYCCIN RELATED"/>
    <property type="match status" value="1"/>
</dbReference>
<dbReference type="GO" id="GO:0072659">
    <property type="term" value="P:protein localization to plasma membrane"/>
    <property type="evidence" value="ECO:0007669"/>
    <property type="project" value="TreeGrafter"/>
</dbReference>
<name>A0A8C2L212_CYPCA</name>
<dbReference type="PANTHER" id="PTHR31220:SF3">
    <property type="entry name" value="HYCCIN 2"/>
    <property type="match status" value="1"/>
</dbReference>
<gene>
    <name evidence="8" type="primary">hycc2</name>
</gene>
<comment type="subcellular location">
    <subcellularLocation>
        <location evidence="1">Cell membrane</location>
    </subcellularLocation>
    <subcellularLocation>
        <location evidence="2">Cytoplasm</location>
        <location evidence="2">Cytosol</location>
    </subcellularLocation>
</comment>
<dbReference type="AlphaFoldDB" id="A0A8C2L212"/>
<evidence type="ECO:0000313" key="9">
    <source>
        <dbReference type="Proteomes" id="UP000694701"/>
    </source>
</evidence>
<dbReference type="Pfam" id="PF09790">
    <property type="entry name" value="Hyccin"/>
    <property type="match status" value="1"/>
</dbReference>
<proteinExistence type="inferred from homology"/>
<evidence type="ECO:0000256" key="2">
    <source>
        <dbReference type="ARBA" id="ARBA00004514"/>
    </source>
</evidence>
<evidence type="ECO:0000256" key="3">
    <source>
        <dbReference type="ARBA" id="ARBA00022475"/>
    </source>
</evidence>
<protein>
    <submittedName>
        <fullName evidence="8">Uncharacterized protein</fullName>
    </submittedName>
</protein>
<evidence type="ECO:0000256" key="6">
    <source>
        <dbReference type="ARBA" id="ARBA00034482"/>
    </source>
</evidence>
<dbReference type="InterPro" id="IPR018619">
    <property type="entry name" value="Hyccin"/>
</dbReference>
<accession>A0A8C2L212</accession>
<evidence type="ECO:0000256" key="4">
    <source>
        <dbReference type="ARBA" id="ARBA00022490"/>
    </source>
</evidence>
<dbReference type="GO" id="GO:0005886">
    <property type="term" value="C:plasma membrane"/>
    <property type="evidence" value="ECO:0007669"/>
    <property type="project" value="UniProtKB-SubCell"/>
</dbReference>
<evidence type="ECO:0000313" key="8">
    <source>
        <dbReference type="Ensembl" id="ENSCCRP00020118105.1"/>
    </source>
</evidence>
<comment type="similarity">
    <text evidence="6">Belongs to the Hyccin family.</text>
</comment>
<evidence type="ECO:0000256" key="7">
    <source>
        <dbReference type="SAM" id="MobiDB-lite"/>
    </source>
</evidence>
<dbReference type="Ensembl" id="ENSCCRT00020128730.1">
    <property type="protein sequence ID" value="ENSCCRP00020118105.1"/>
    <property type="gene ID" value="ENSCCRG00020053087.1"/>
</dbReference>
<evidence type="ECO:0000256" key="5">
    <source>
        <dbReference type="ARBA" id="ARBA00023136"/>
    </source>
</evidence>
<keyword evidence="3" id="KW-1003">Cell membrane</keyword>
<dbReference type="GO" id="GO:0005829">
    <property type="term" value="C:cytosol"/>
    <property type="evidence" value="ECO:0007669"/>
    <property type="project" value="UniProtKB-SubCell"/>
</dbReference>
<feature type="compositionally biased region" description="Basic and acidic residues" evidence="7">
    <location>
        <begin position="173"/>
        <end position="189"/>
    </location>
</feature>
<keyword evidence="5" id="KW-0472">Membrane</keyword>
<sequence length="220" mass="25352">MATDRGIVEDWLSEFKALSETQMSGYAGVLDQKNTLVPALYSIIQDPDSELLEPVCHQLFELYRSSEDCLRRFTLQFLPELLWVYLRRDRHSSGCIEALLLGIYNLEIVDKDGNGKLFSFLIPSLSKPSIYHEFFPVAWKPPHTLLQRQARQLQLTQAPQLVKTRGCSRFPVKPREGSRYSGEPREGSRPRFCQLCQTLSRVLCFLMPLFGSFLFLSRLC</sequence>
<keyword evidence="4" id="KW-0963">Cytoplasm</keyword>
<organism evidence="8 9">
    <name type="scientific">Cyprinus carpio</name>
    <name type="common">Common carp</name>
    <dbReference type="NCBI Taxonomy" id="7962"/>
    <lineage>
        <taxon>Eukaryota</taxon>
        <taxon>Metazoa</taxon>
        <taxon>Chordata</taxon>
        <taxon>Craniata</taxon>
        <taxon>Vertebrata</taxon>
        <taxon>Euteleostomi</taxon>
        <taxon>Actinopterygii</taxon>
        <taxon>Neopterygii</taxon>
        <taxon>Teleostei</taxon>
        <taxon>Ostariophysi</taxon>
        <taxon>Cypriniformes</taxon>
        <taxon>Cyprinidae</taxon>
        <taxon>Cyprininae</taxon>
        <taxon>Cyprinus</taxon>
    </lineage>
</organism>